<evidence type="ECO:0000313" key="3">
    <source>
        <dbReference type="Proteomes" id="UP000572635"/>
    </source>
</evidence>
<evidence type="ECO:0000259" key="1">
    <source>
        <dbReference type="Pfam" id="PF08818"/>
    </source>
</evidence>
<dbReference type="SUPFAM" id="SSF159888">
    <property type="entry name" value="YdhG-like"/>
    <property type="match status" value="1"/>
</dbReference>
<name>A0A7W8QL72_9ACTN</name>
<dbReference type="Pfam" id="PF08818">
    <property type="entry name" value="DUF1801"/>
    <property type="match status" value="1"/>
</dbReference>
<reference evidence="2 3" key="1">
    <citation type="submission" date="2020-08" db="EMBL/GenBank/DDBJ databases">
        <title>Sequencing the genomes of 1000 actinobacteria strains.</title>
        <authorList>
            <person name="Klenk H.-P."/>
        </authorList>
    </citation>
    <scope>NUCLEOTIDE SEQUENCE [LARGE SCALE GENOMIC DNA]</scope>
    <source>
        <strain evidence="2 3">DSM 44551</strain>
    </source>
</reference>
<dbReference type="AlphaFoldDB" id="A0A7W8QL72"/>
<dbReference type="RefSeq" id="WP_184392059.1">
    <property type="nucleotide sequence ID" value="NZ_BAAAJD010000043.1"/>
</dbReference>
<feature type="domain" description="YdhG-like" evidence="1">
    <location>
        <begin position="16"/>
        <end position="110"/>
    </location>
</feature>
<sequence length="113" mass="12357">MDGAVQAYIDAVPARHRPLFDRLHRPVLETHPGAEVALSYGMPTYAVGGRRLHIGVWQKGVSLYGWDRERAAGFTARHPDLLTGKGTVRLRPEDAADVTDSDLRELIGAALDA</sequence>
<dbReference type="InterPro" id="IPR014922">
    <property type="entry name" value="YdhG-like"/>
</dbReference>
<accession>A0A7W8QL72</accession>
<dbReference type="EMBL" id="JACHDB010000001">
    <property type="protein sequence ID" value="MBB5432496.1"/>
    <property type="molecule type" value="Genomic_DNA"/>
</dbReference>
<protein>
    <submittedName>
        <fullName evidence="2">Uncharacterized protein YdhG (YjbR/CyaY superfamily)</fullName>
    </submittedName>
</protein>
<dbReference type="Gene3D" id="3.90.1150.200">
    <property type="match status" value="1"/>
</dbReference>
<comment type="caution">
    <text evidence="2">The sequence shown here is derived from an EMBL/GenBank/DDBJ whole genome shotgun (WGS) entry which is preliminary data.</text>
</comment>
<keyword evidence="3" id="KW-1185">Reference proteome</keyword>
<dbReference type="Proteomes" id="UP000572635">
    <property type="component" value="Unassembled WGS sequence"/>
</dbReference>
<evidence type="ECO:0000313" key="2">
    <source>
        <dbReference type="EMBL" id="MBB5432496.1"/>
    </source>
</evidence>
<proteinExistence type="predicted"/>
<organism evidence="2 3">
    <name type="scientific">Nocardiopsis composta</name>
    <dbReference type="NCBI Taxonomy" id="157465"/>
    <lineage>
        <taxon>Bacteria</taxon>
        <taxon>Bacillati</taxon>
        <taxon>Actinomycetota</taxon>
        <taxon>Actinomycetes</taxon>
        <taxon>Streptosporangiales</taxon>
        <taxon>Nocardiopsidaceae</taxon>
        <taxon>Nocardiopsis</taxon>
    </lineage>
</organism>
<gene>
    <name evidence="2" type="ORF">HDA36_002580</name>
</gene>